<dbReference type="Pfam" id="PF00646">
    <property type="entry name" value="F-box"/>
    <property type="match status" value="1"/>
</dbReference>
<feature type="domain" description="F-box" evidence="1">
    <location>
        <begin position="5"/>
        <end position="43"/>
    </location>
</feature>
<dbReference type="Pfam" id="PF08387">
    <property type="entry name" value="FBD"/>
    <property type="match status" value="1"/>
</dbReference>
<dbReference type="AlphaFoldDB" id="A0AAU9SNV4"/>
<evidence type="ECO:0000313" key="4">
    <source>
        <dbReference type="EMBL" id="CAH2070247.1"/>
    </source>
</evidence>
<dbReference type="SUPFAM" id="SSF81383">
    <property type="entry name" value="F-box domain"/>
    <property type="match status" value="1"/>
</dbReference>
<dbReference type="Gene3D" id="3.80.10.10">
    <property type="entry name" value="Ribonuclease Inhibitor"/>
    <property type="match status" value="1"/>
</dbReference>
<name>A0AAU9SNV4_THLAR</name>
<feature type="non-terminal residue" evidence="4">
    <location>
        <position position="1"/>
    </location>
</feature>
<dbReference type="InterPro" id="IPR050232">
    <property type="entry name" value="FBL13/AtMIF1-like"/>
</dbReference>
<accession>A0AAU9SNV4</accession>
<evidence type="ECO:0008006" key="6">
    <source>
        <dbReference type="Google" id="ProtNLM"/>
    </source>
</evidence>
<evidence type="ECO:0000259" key="1">
    <source>
        <dbReference type="Pfam" id="PF00646"/>
    </source>
</evidence>
<organism evidence="4 5">
    <name type="scientific">Thlaspi arvense</name>
    <name type="common">Field penny-cress</name>
    <dbReference type="NCBI Taxonomy" id="13288"/>
    <lineage>
        <taxon>Eukaryota</taxon>
        <taxon>Viridiplantae</taxon>
        <taxon>Streptophyta</taxon>
        <taxon>Embryophyta</taxon>
        <taxon>Tracheophyta</taxon>
        <taxon>Spermatophyta</taxon>
        <taxon>Magnoliopsida</taxon>
        <taxon>eudicotyledons</taxon>
        <taxon>Gunneridae</taxon>
        <taxon>Pentapetalae</taxon>
        <taxon>rosids</taxon>
        <taxon>malvids</taxon>
        <taxon>Brassicales</taxon>
        <taxon>Brassicaceae</taxon>
        <taxon>Thlaspideae</taxon>
        <taxon>Thlaspi</taxon>
    </lineage>
</organism>
<dbReference type="InterPro" id="IPR053781">
    <property type="entry name" value="F-box_AtFBL13-like"/>
</dbReference>
<dbReference type="EMBL" id="OU466862">
    <property type="protein sequence ID" value="CAH2070247.1"/>
    <property type="molecule type" value="Genomic_DNA"/>
</dbReference>
<proteinExistence type="predicted"/>
<dbReference type="InterPro" id="IPR032675">
    <property type="entry name" value="LRR_dom_sf"/>
</dbReference>
<dbReference type="InterPro" id="IPR006566">
    <property type="entry name" value="FBD"/>
</dbReference>
<dbReference type="PANTHER" id="PTHR31900:SF28">
    <property type="entry name" value="FBD DOMAIN-CONTAINING PROTEIN"/>
    <property type="match status" value="1"/>
</dbReference>
<dbReference type="InterPro" id="IPR001810">
    <property type="entry name" value="F-box_dom"/>
</dbReference>
<keyword evidence="5" id="KW-1185">Reference proteome</keyword>
<reference evidence="4 5" key="1">
    <citation type="submission" date="2022-03" db="EMBL/GenBank/DDBJ databases">
        <authorList>
            <person name="Nunn A."/>
            <person name="Chopra R."/>
            <person name="Nunn A."/>
            <person name="Contreras Garrido A."/>
        </authorList>
    </citation>
    <scope>NUCLEOTIDE SEQUENCE [LARGE SCALE GENOMIC DNA]</scope>
</reference>
<dbReference type="InterPro" id="IPR055411">
    <property type="entry name" value="LRR_FXL15/At3g58940/PEG3-like"/>
</dbReference>
<evidence type="ECO:0000259" key="3">
    <source>
        <dbReference type="Pfam" id="PF24758"/>
    </source>
</evidence>
<sequence>MDRINELSDHLLVKILSFVPTKVSVSTSILSKRWEFLWMWVPKLEYIDYEDVTDFSQSHYEDPHYEDVIDFSQSHYEDVTGSSQPSILRYRDFINQNLPLHKAPIIESLRLRFLSALFRHADLNLWVEIAVSRCVRELELCIDHDSVLPNSLYTCKSLVTLKLQGKNVLVDVPGTVCLPSLKTLELKRVAYFNEDSLRLLLSCCPVLEDLVIFRDDEPDNLKVLVVTVPSLQRLWIINSCSSGDCVIDTPSLKYFEVEDHRDSFSYSIKHMTKLEEAYISVKKAMYHAGIVFDQLEHLKLSVMKNDWSKLLFRLLNDSPKLQVLSLSVFGFFVDQEQISWSIEQSSIPKCLLKSFETFEFRGYYKGGLEERDILSFLFKHDVMFRSLETLCNHYFSGCLKL</sequence>
<evidence type="ECO:0000313" key="5">
    <source>
        <dbReference type="Proteomes" id="UP000836841"/>
    </source>
</evidence>
<dbReference type="Proteomes" id="UP000836841">
    <property type="component" value="Chromosome 6"/>
</dbReference>
<gene>
    <name evidence="4" type="ORF">TAV2_LOCUS19427</name>
</gene>
<dbReference type="Pfam" id="PF24758">
    <property type="entry name" value="LRR_At5g56370"/>
    <property type="match status" value="1"/>
</dbReference>
<evidence type="ECO:0000259" key="2">
    <source>
        <dbReference type="Pfam" id="PF08387"/>
    </source>
</evidence>
<feature type="domain" description="F-box/LRR-repeat protein 15/At3g58940/PEG3-like LRR" evidence="3">
    <location>
        <begin position="124"/>
        <end position="275"/>
    </location>
</feature>
<dbReference type="CDD" id="cd22160">
    <property type="entry name" value="F-box_AtFBL13-like"/>
    <property type="match status" value="1"/>
</dbReference>
<protein>
    <recommendedName>
        <fullName evidence="6">FBD domain-containing protein</fullName>
    </recommendedName>
</protein>
<feature type="domain" description="FBD" evidence="2">
    <location>
        <begin position="344"/>
        <end position="380"/>
    </location>
</feature>
<dbReference type="InterPro" id="IPR036047">
    <property type="entry name" value="F-box-like_dom_sf"/>
</dbReference>
<dbReference type="SUPFAM" id="SSF52047">
    <property type="entry name" value="RNI-like"/>
    <property type="match status" value="1"/>
</dbReference>
<dbReference type="PANTHER" id="PTHR31900">
    <property type="entry name" value="F-BOX/RNI SUPERFAMILY PROTEIN-RELATED"/>
    <property type="match status" value="1"/>
</dbReference>